<dbReference type="EMBL" id="CM023471">
    <property type="protein sequence ID" value="KAH7965162.1"/>
    <property type="molecule type" value="Genomic_DNA"/>
</dbReference>
<evidence type="ECO:0000313" key="2">
    <source>
        <dbReference type="Proteomes" id="UP000821865"/>
    </source>
</evidence>
<comment type="caution">
    <text evidence="1">The sequence shown here is derived from an EMBL/GenBank/DDBJ whole genome shotgun (WGS) entry which is preliminary data.</text>
</comment>
<accession>A0ACB8DAK3</accession>
<sequence length="167" mass="18369">MPPIVSCLAGEALVASLKKLRGQDSPLEPASSTPSFGKVAEVKARWKNLRDTFRRVLKDRARASKSGAPADDALDESTKWVFFSRLMFLKDTMEGRPTSGNLEPQSQMEESLCDVETAQEILEGIYMEKEVSTSESTEPLEALPAESCGDVSVQPPPPKKKNKNKKN</sequence>
<organism evidence="1 2">
    <name type="scientific">Dermacentor silvarum</name>
    <name type="common">Tick</name>
    <dbReference type="NCBI Taxonomy" id="543639"/>
    <lineage>
        <taxon>Eukaryota</taxon>
        <taxon>Metazoa</taxon>
        <taxon>Ecdysozoa</taxon>
        <taxon>Arthropoda</taxon>
        <taxon>Chelicerata</taxon>
        <taxon>Arachnida</taxon>
        <taxon>Acari</taxon>
        <taxon>Parasitiformes</taxon>
        <taxon>Ixodida</taxon>
        <taxon>Ixodoidea</taxon>
        <taxon>Ixodidae</taxon>
        <taxon>Rhipicephalinae</taxon>
        <taxon>Dermacentor</taxon>
    </lineage>
</organism>
<dbReference type="Proteomes" id="UP000821865">
    <property type="component" value="Chromosome 2"/>
</dbReference>
<name>A0ACB8DAK3_DERSI</name>
<protein>
    <submittedName>
        <fullName evidence="1">Uncharacterized protein</fullName>
    </submittedName>
</protein>
<reference evidence="1" key="1">
    <citation type="submission" date="2020-05" db="EMBL/GenBank/DDBJ databases">
        <title>Large-scale comparative analyses of tick genomes elucidate their genetic diversity and vector capacities.</title>
        <authorList>
            <person name="Jia N."/>
            <person name="Wang J."/>
            <person name="Shi W."/>
            <person name="Du L."/>
            <person name="Sun Y."/>
            <person name="Zhan W."/>
            <person name="Jiang J."/>
            <person name="Wang Q."/>
            <person name="Zhang B."/>
            <person name="Ji P."/>
            <person name="Sakyi L.B."/>
            <person name="Cui X."/>
            <person name="Yuan T."/>
            <person name="Jiang B."/>
            <person name="Yang W."/>
            <person name="Lam T.T.-Y."/>
            <person name="Chang Q."/>
            <person name="Ding S."/>
            <person name="Wang X."/>
            <person name="Zhu J."/>
            <person name="Ruan X."/>
            <person name="Zhao L."/>
            <person name="Wei J."/>
            <person name="Que T."/>
            <person name="Du C."/>
            <person name="Cheng J."/>
            <person name="Dai P."/>
            <person name="Han X."/>
            <person name="Huang E."/>
            <person name="Gao Y."/>
            <person name="Liu J."/>
            <person name="Shao H."/>
            <person name="Ye R."/>
            <person name="Li L."/>
            <person name="Wei W."/>
            <person name="Wang X."/>
            <person name="Wang C."/>
            <person name="Yang T."/>
            <person name="Huo Q."/>
            <person name="Li W."/>
            <person name="Guo W."/>
            <person name="Chen H."/>
            <person name="Zhou L."/>
            <person name="Ni X."/>
            <person name="Tian J."/>
            <person name="Zhou Y."/>
            <person name="Sheng Y."/>
            <person name="Liu T."/>
            <person name="Pan Y."/>
            <person name="Xia L."/>
            <person name="Li J."/>
            <person name="Zhao F."/>
            <person name="Cao W."/>
        </authorList>
    </citation>
    <scope>NUCLEOTIDE SEQUENCE</scope>
    <source>
        <strain evidence="1">Dsil-2018</strain>
    </source>
</reference>
<gene>
    <name evidence="1" type="ORF">HPB49_004551</name>
</gene>
<evidence type="ECO:0000313" key="1">
    <source>
        <dbReference type="EMBL" id="KAH7965162.1"/>
    </source>
</evidence>
<proteinExistence type="predicted"/>
<keyword evidence="2" id="KW-1185">Reference proteome</keyword>